<protein>
    <submittedName>
        <fullName evidence="2">Glyoxalase</fullName>
    </submittedName>
</protein>
<evidence type="ECO:0000259" key="1">
    <source>
        <dbReference type="PROSITE" id="PS51819"/>
    </source>
</evidence>
<organism evidence="2 3">
    <name type="scientific">Saccharibacillus endophyticus</name>
    <dbReference type="NCBI Taxonomy" id="2060666"/>
    <lineage>
        <taxon>Bacteria</taxon>
        <taxon>Bacillati</taxon>
        <taxon>Bacillota</taxon>
        <taxon>Bacilli</taxon>
        <taxon>Bacillales</taxon>
        <taxon>Paenibacillaceae</taxon>
        <taxon>Saccharibacillus</taxon>
    </lineage>
</organism>
<name>A0ABQ1ZK74_9BACL</name>
<sequence>MIPAKITLVTVAADSVPKLRAFYQSLGWPETDVSSDKYAVFKTAGVLLSIFPIEEALHEAGLESITSSSELPVFKGVTLSLNVDTPEQVDTIIRQVKEKGGRILNGPKDAVWGGRIGHFMDPENNLWEVAWNPTAVFNEYGAMTSF</sequence>
<proteinExistence type="predicted"/>
<evidence type="ECO:0000313" key="3">
    <source>
        <dbReference type="Proteomes" id="UP000605427"/>
    </source>
</evidence>
<dbReference type="PANTHER" id="PTHR36503:SF1">
    <property type="entry name" value="BLR2520 PROTEIN"/>
    <property type="match status" value="1"/>
</dbReference>
<dbReference type="PROSITE" id="PS51819">
    <property type="entry name" value="VOC"/>
    <property type="match status" value="1"/>
</dbReference>
<gene>
    <name evidence="2" type="ORF">GCM10007362_02400</name>
</gene>
<dbReference type="RefSeq" id="WP_172237895.1">
    <property type="nucleotide sequence ID" value="NZ_BMDD01000001.1"/>
</dbReference>
<dbReference type="SUPFAM" id="SSF54593">
    <property type="entry name" value="Glyoxalase/Bleomycin resistance protein/Dihydroxybiphenyl dioxygenase"/>
    <property type="match status" value="1"/>
</dbReference>
<dbReference type="Gene3D" id="3.10.180.10">
    <property type="entry name" value="2,3-Dihydroxybiphenyl 1,2-Dioxygenase, domain 1"/>
    <property type="match status" value="1"/>
</dbReference>
<keyword evidence="3" id="KW-1185">Reference proteome</keyword>
<dbReference type="EMBL" id="BMDD01000001">
    <property type="protein sequence ID" value="GGH68414.1"/>
    <property type="molecule type" value="Genomic_DNA"/>
</dbReference>
<dbReference type="InterPro" id="IPR029068">
    <property type="entry name" value="Glyas_Bleomycin-R_OHBP_Dase"/>
</dbReference>
<dbReference type="InterPro" id="IPR037523">
    <property type="entry name" value="VOC_core"/>
</dbReference>
<comment type="caution">
    <text evidence="2">The sequence shown here is derived from an EMBL/GenBank/DDBJ whole genome shotgun (WGS) entry which is preliminary data.</text>
</comment>
<dbReference type="InterPro" id="IPR004360">
    <property type="entry name" value="Glyas_Fos-R_dOase_dom"/>
</dbReference>
<feature type="domain" description="VOC" evidence="1">
    <location>
        <begin position="5"/>
        <end position="132"/>
    </location>
</feature>
<dbReference type="Proteomes" id="UP000605427">
    <property type="component" value="Unassembled WGS sequence"/>
</dbReference>
<reference evidence="3" key="1">
    <citation type="journal article" date="2019" name="Int. J. Syst. Evol. Microbiol.">
        <title>The Global Catalogue of Microorganisms (GCM) 10K type strain sequencing project: providing services to taxonomists for standard genome sequencing and annotation.</title>
        <authorList>
            <consortium name="The Broad Institute Genomics Platform"/>
            <consortium name="The Broad Institute Genome Sequencing Center for Infectious Disease"/>
            <person name="Wu L."/>
            <person name="Ma J."/>
        </authorList>
    </citation>
    <scope>NUCLEOTIDE SEQUENCE [LARGE SCALE GENOMIC DNA]</scope>
    <source>
        <strain evidence="3">CCM 8702</strain>
    </source>
</reference>
<dbReference type="PANTHER" id="PTHR36503">
    <property type="entry name" value="BLR2520 PROTEIN"/>
    <property type="match status" value="1"/>
</dbReference>
<evidence type="ECO:0000313" key="2">
    <source>
        <dbReference type="EMBL" id="GGH68414.1"/>
    </source>
</evidence>
<accession>A0ABQ1ZK74</accession>
<dbReference type="Pfam" id="PF00903">
    <property type="entry name" value="Glyoxalase"/>
    <property type="match status" value="1"/>
</dbReference>